<feature type="compositionally biased region" description="Basic and acidic residues" evidence="1">
    <location>
        <begin position="1"/>
        <end position="32"/>
    </location>
</feature>
<feature type="compositionally biased region" description="Basic and acidic residues" evidence="1">
    <location>
        <begin position="208"/>
        <end position="219"/>
    </location>
</feature>
<dbReference type="Proteomes" id="UP001360560">
    <property type="component" value="Unassembled WGS sequence"/>
</dbReference>
<reference evidence="2 3" key="1">
    <citation type="journal article" date="2023" name="Elife">
        <title>Identification of key yeast species and microbe-microbe interactions impacting larval growth of Drosophila in the wild.</title>
        <authorList>
            <person name="Mure A."/>
            <person name="Sugiura Y."/>
            <person name="Maeda R."/>
            <person name="Honda K."/>
            <person name="Sakurai N."/>
            <person name="Takahashi Y."/>
            <person name="Watada M."/>
            <person name="Katoh T."/>
            <person name="Gotoh A."/>
            <person name="Gotoh Y."/>
            <person name="Taniguchi I."/>
            <person name="Nakamura K."/>
            <person name="Hayashi T."/>
            <person name="Katayama T."/>
            <person name="Uemura T."/>
            <person name="Hattori Y."/>
        </authorList>
    </citation>
    <scope>NUCLEOTIDE SEQUENCE [LARGE SCALE GENOMIC DNA]</scope>
    <source>
        <strain evidence="2 3">SC-9</strain>
    </source>
</reference>
<evidence type="ECO:0000256" key="1">
    <source>
        <dbReference type="SAM" id="MobiDB-lite"/>
    </source>
</evidence>
<keyword evidence="3" id="KW-1185">Reference proteome</keyword>
<feature type="compositionally biased region" description="Basic and acidic residues" evidence="1">
    <location>
        <begin position="227"/>
        <end position="245"/>
    </location>
</feature>
<sequence>MRRASDVRKNRKGIGKEKKGSRAGNKGDEKPKSKLNGTEPQNNRNQSNGNKVDGDVAMEKADDANEKKDPEYDSITHTNTPKGLQTYTSRPIYEVSDDDDLRNDSYFPQPKRHKSSRIVLYKPNATADEGGSEYPIYESNSRDDEVISIPNISHTERIGAVQEDCSTLSFKVNSQNVDWVLTESFLYSNATSYFQLPDPNKELMEENVRIREKKTQTVKDKKKQTISRKEPTEDKRRPANKDKKCGQISQKEPSSSIKRPANNDKDEMIPEDVPIRSLKRPTNNPEDKNGMVSKEAPKPSSKKNTATMNLSQLIKGSGIPLFKLTPHQFSLIIMRFCFCSYNDYSNFSQFPDIFQDMKLTTQFLSKVIAHSVEKFDYIDHDDLQDYVHTISGDNKKEESQIDLRCFVLLSLSIHALQTEVIDIPSKPYRGRLLVYIYSLFRQLKQKLILLYRINKQVVPSKQCTLMFQALLVGLEFQVFYFETHCTIIETEIQKNYDPSKTQKTNHELRRKNELANRAFDLGELTAMTIAGQYYRGIEHHGYFLEKSYFRLQFLDLLVSCLSSSPLTISWPGLVLPSSELSEFAPENIRKNILQNEGDQSLTFQNDQLVYYVPLVRKIVTTTIFGDSSCKDSELKSLHGLEKEKLRILKSLGTLLLNFNKKSSAGDSELSVAHGILHYEMRVVMHEILTITIIQMSLDAKDFEKSYKRDLRFLKGLTILIKTLEFWFWLGENDVLREEEVGIVADGIICLVNIWGDLRIMELLEIYFASNTVSLCGDSQKPIYKRKKSTFNDLDRKMKAIDSEIKTKKYYSVIEILSGELDKMLKISDMAMNNGKLACFLKVEKAGIDLSKSLTIFRTLAAVLSKPIGKVKSPKEI</sequence>
<dbReference type="AlphaFoldDB" id="A0AAV5QVB1"/>
<accession>A0AAV5QVB1</accession>
<dbReference type="GeneID" id="90076495"/>
<organism evidence="2 3">
    <name type="scientific">Saccharomycopsis crataegensis</name>
    <dbReference type="NCBI Taxonomy" id="43959"/>
    <lineage>
        <taxon>Eukaryota</taxon>
        <taxon>Fungi</taxon>
        <taxon>Dikarya</taxon>
        <taxon>Ascomycota</taxon>
        <taxon>Saccharomycotina</taxon>
        <taxon>Saccharomycetes</taxon>
        <taxon>Saccharomycopsidaceae</taxon>
        <taxon>Saccharomycopsis</taxon>
    </lineage>
</organism>
<gene>
    <name evidence="2" type="ORF">DASC09_058460</name>
</gene>
<dbReference type="EMBL" id="BTFZ01000020">
    <property type="protein sequence ID" value="GMM38507.1"/>
    <property type="molecule type" value="Genomic_DNA"/>
</dbReference>
<protein>
    <submittedName>
        <fullName evidence="2">Uncharacterized protein</fullName>
    </submittedName>
</protein>
<feature type="compositionally biased region" description="Basic and acidic residues" evidence="1">
    <location>
        <begin position="52"/>
        <end position="71"/>
    </location>
</feature>
<feature type="compositionally biased region" description="Polar residues" evidence="1">
    <location>
        <begin position="35"/>
        <end position="50"/>
    </location>
</feature>
<feature type="compositionally biased region" description="Polar residues" evidence="1">
    <location>
        <begin position="75"/>
        <end position="89"/>
    </location>
</feature>
<evidence type="ECO:0000313" key="3">
    <source>
        <dbReference type="Proteomes" id="UP001360560"/>
    </source>
</evidence>
<name>A0AAV5QVB1_9ASCO</name>
<dbReference type="RefSeq" id="XP_064855502.1">
    <property type="nucleotide sequence ID" value="XM_064999430.1"/>
</dbReference>
<evidence type="ECO:0000313" key="2">
    <source>
        <dbReference type="EMBL" id="GMM38507.1"/>
    </source>
</evidence>
<feature type="region of interest" description="Disordered" evidence="1">
    <location>
        <begin position="1"/>
        <end position="115"/>
    </location>
</feature>
<feature type="region of interest" description="Disordered" evidence="1">
    <location>
        <begin position="208"/>
        <end position="304"/>
    </location>
</feature>
<comment type="caution">
    <text evidence="2">The sequence shown here is derived from an EMBL/GenBank/DDBJ whole genome shotgun (WGS) entry which is preliminary data.</text>
</comment>
<proteinExistence type="predicted"/>
<feature type="compositionally biased region" description="Polar residues" evidence="1">
    <location>
        <begin position="247"/>
        <end position="257"/>
    </location>
</feature>